<dbReference type="GO" id="GO:0004497">
    <property type="term" value="F:monooxygenase activity"/>
    <property type="evidence" value="ECO:0007669"/>
    <property type="project" value="UniProtKB-KW"/>
</dbReference>
<comment type="similarity">
    <text evidence="2">Belongs to the cytochrome P450 family.</text>
</comment>
<dbReference type="InterPro" id="IPR001128">
    <property type="entry name" value="Cyt_P450"/>
</dbReference>
<dbReference type="GO" id="GO:0016705">
    <property type="term" value="F:oxidoreductase activity, acting on paired donors, with incorporation or reduction of molecular oxygen"/>
    <property type="evidence" value="ECO:0007669"/>
    <property type="project" value="InterPro"/>
</dbReference>
<dbReference type="PRINTS" id="PR00463">
    <property type="entry name" value="EP450I"/>
</dbReference>
<keyword evidence="2" id="KW-0560">Oxidoreductase</keyword>
<dbReference type="InterPro" id="IPR036396">
    <property type="entry name" value="Cyt_P450_sf"/>
</dbReference>
<dbReference type="Pfam" id="PF00067">
    <property type="entry name" value="p450"/>
    <property type="match status" value="1"/>
</dbReference>
<keyword evidence="2" id="KW-0503">Monooxygenase</keyword>
<dbReference type="GO" id="GO:0005506">
    <property type="term" value="F:iron ion binding"/>
    <property type="evidence" value="ECO:0007669"/>
    <property type="project" value="InterPro"/>
</dbReference>
<comment type="caution">
    <text evidence="3">The sequence shown here is derived from an EMBL/GenBank/DDBJ whole genome shotgun (WGS) entry which is preliminary data.</text>
</comment>
<evidence type="ECO:0000256" key="2">
    <source>
        <dbReference type="RuleBase" id="RU000461"/>
    </source>
</evidence>
<gene>
    <name evidence="3" type="ORF">FCM35_KLT00431</name>
</gene>
<organism evidence="3 4">
    <name type="scientific">Carex littledalei</name>
    <dbReference type="NCBI Taxonomy" id="544730"/>
    <lineage>
        <taxon>Eukaryota</taxon>
        <taxon>Viridiplantae</taxon>
        <taxon>Streptophyta</taxon>
        <taxon>Embryophyta</taxon>
        <taxon>Tracheophyta</taxon>
        <taxon>Spermatophyta</taxon>
        <taxon>Magnoliopsida</taxon>
        <taxon>Liliopsida</taxon>
        <taxon>Poales</taxon>
        <taxon>Cyperaceae</taxon>
        <taxon>Cyperoideae</taxon>
        <taxon>Cariceae</taxon>
        <taxon>Carex</taxon>
        <taxon>Carex subgen. Euthyceras</taxon>
    </lineage>
</organism>
<dbReference type="PANTHER" id="PTHR47951">
    <property type="entry name" value="OS08G0547900 PROTEIN"/>
    <property type="match status" value="1"/>
</dbReference>
<evidence type="ECO:0000313" key="3">
    <source>
        <dbReference type="EMBL" id="KAF3341793.1"/>
    </source>
</evidence>
<dbReference type="AlphaFoldDB" id="A0A833RKY5"/>
<feature type="binding site" description="axial binding residue" evidence="1">
    <location>
        <position position="145"/>
    </location>
    <ligand>
        <name>heme</name>
        <dbReference type="ChEBI" id="CHEBI:30413"/>
    </ligand>
    <ligandPart>
        <name>Fe</name>
        <dbReference type="ChEBI" id="CHEBI:18248"/>
    </ligandPart>
</feature>
<dbReference type="SUPFAM" id="SSF48264">
    <property type="entry name" value="Cytochrome P450"/>
    <property type="match status" value="1"/>
</dbReference>
<protein>
    <submittedName>
        <fullName evidence="3">Flavonoid 3',5'-hydroxylase 2-like protein</fullName>
    </submittedName>
</protein>
<keyword evidence="4" id="KW-1185">Reference proteome</keyword>
<keyword evidence="1 2" id="KW-0479">Metal-binding</keyword>
<dbReference type="PANTHER" id="PTHR47951:SF3">
    <property type="entry name" value="CYTOCHROME P450, FAMILY 706, SUBFAMILY A, POLYPEPTIDE 4"/>
    <property type="match status" value="1"/>
</dbReference>
<keyword evidence="1 2" id="KW-0349">Heme</keyword>
<dbReference type="GO" id="GO:0020037">
    <property type="term" value="F:heme binding"/>
    <property type="evidence" value="ECO:0007669"/>
    <property type="project" value="InterPro"/>
</dbReference>
<comment type="cofactor">
    <cofactor evidence="1">
        <name>heme</name>
        <dbReference type="ChEBI" id="CHEBI:30413"/>
    </cofactor>
</comment>
<evidence type="ECO:0000313" key="4">
    <source>
        <dbReference type="Proteomes" id="UP000623129"/>
    </source>
</evidence>
<dbReference type="FunFam" id="1.10.630.10:FF:000207">
    <property type="entry name" value="Putative cytochrome P450 superfamily protein"/>
    <property type="match status" value="1"/>
</dbReference>
<dbReference type="InterPro" id="IPR002401">
    <property type="entry name" value="Cyt_P450_E_grp-I"/>
</dbReference>
<dbReference type="Gene3D" id="1.10.630.10">
    <property type="entry name" value="Cytochrome P450"/>
    <property type="match status" value="1"/>
</dbReference>
<accession>A0A833RKY5</accession>
<dbReference type="PRINTS" id="PR00385">
    <property type="entry name" value="P450"/>
</dbReference>
<sequence length="207" mass="23403">MVTGGTDTTSTTVEWAMAEIIKKPNVLQNLQEELDQVVGKDKLVKESHLPQLPFLSCVIKETLRLHPILPLLVPRSPSSPCTIDGYLIPEGTKVFVNVWAIQRDPSQWTDPLEFKPERFLQEEFKRDFSGKEFDYLPFGSGRRRCAGIAMADRMVGHLVATMVHSFDWKLPEGKEIDMSDKFGIVTKMAVPLVAIPTPRLSNAELYY</sequence>
<dbReference type="PROSITE" id="PS00086">
    <property type="entry name" value="CYTOCHROME_P450"/>
    <property type="match status" value="1"/>
</dbReference>
<dbReference type="InterPro" id="IPR017972">
    <property type="entry name" value="Cyt_P450_CS"/>
</dbReference>
<proteinExistence type="inferred from homology"/>
<reference evidence="3" key="1">
    <citation type="submission" date="2020-01" db="EMBL/GenBank/DDBJ databases">
        <title>Genome sequence of Kobresia littledalei, the first chromosome-level genome in the family Cyperaceae.</title>
        <authorList>
            <person name="Qu G."/>
        </authorList>
    </citation>
    <scope>NUCLEOTIDE SEQUENCE</scope>
    <source>
        <strain evidence="3">C.B.Clarke</strain>
        <tissue evidence="3">Leaf</tissue>
    </source>
</reference>
<name>A0A833RKY5_9POAL</name>
<dbReference type="EMBL" id="SWLB01000001">
    <property type="protein sequence ID" value="KAF3341793.1"/>
    <property type="molecule type" value="Genomic_DNA"/>
</dbReference>
<dbReference type="Proteomes" id="UP000623129">
    <property type="component" value="Unassembled WGS sequence"/>
</dbReference>
<keyword evidence="1 2" id="KW-0408">Iron</keyword>
<dbReference type="OrthoDB" id="2789670at2759"/>
<evidence type="ECO:0000256" key="1">
    <source>
        <dbReference type="PIRSR" id="PIRSR602401-1"/>
    </source>
</evidence>